<dbReference type="EMBL" id="JAIWQS010000006">
    <property type="protein sequence ID" value="KAJ8761122.1"/>
    <property type="molecule type" value="Genomic_DNA"/>
</dbReference>
<dbReference type="FunFam" id="3.80.10.10:FF:000215">
    <property type="entry name" value="Receptor-like protein kinase HSL1"/>
    <property type="match status" value="1"/>
</dbReference>
<gene>
    <name evidence="24" type="ORF">K2173_000801</name>
</gene>
<dbReference type="FunFam" id="3.80.10.10:FF:000453">
    <property type="entry name" value="Leucine-rich receptor-like protein kinase family protein"/>
    <property type="match status" value="1"/>
</dbReference>
<dbReference type="InterPro" id="IPR013210">
    <property type="entry name" value="LRR_N_plant-typ"/>
</dbReference>
<reference evidence="24 25" key="1">
    <citation type="submission" date="2021-09" db="EMBL/GenBank/DDBJ databases">
        <title>Genomic insights and catalytic innovation underlie evolution of tropane alkaloids biosynthesis.</title>
        <authorList>
            <person name="Wang Y.-J."/>
            <person name="Tian T."/>
            <person name="Huang J.-P."/>
            <person name="Huang S.-X."/>
        </authorList>
    </citation>
    <scope>NUCLEOTIDE SEQUENCE [LARGE SCALE GENOMIC DNA]</scope>
    <source>
        <strain evidence="24">KIB-2018</strain>
        <tissue evidence="24">Leaf</tissue>
    </source>
</reference>
<dbReference type="FunFam" id="1.10.510.10:FF:000201">
    <property type="entry name" value="Leucine-rich repeat receptor-like serine/threonine-protein kinase"/>
    <property type="match status" value="1"/>
</dbReference>
<comment type="catalytic activity">
    <reaction evidence="18">
        <text>L-threonyl-[protein] + ATP = O-phospho-L-threonyl-[protein] + ADP + H(+)</text>
        <dbReference type="Rhea" id="RHEA:46608"/>
        <dbReference type="Rhea" id="RHEA-COMP:11060"/>
        <dbReference type="Rhea" id="RHEA-COMP:11605"/>
        <dbReference type="ChEBI" id="CHEBI:15378"/>
        <dbReference type="ChEBI" id="CHEBI:30013"/>
        <dbReference type="ChEBI" id="CHEBI:30616"/>
        <dbReference type="ChEBI" id="CHEBI:61977"/>
        <dbReference type="ChEBI" id="CHEBI:456216"/>
        <dbReference type="EC" id="2.7.11.1"/>
    </reaction>
</comment>
<dbReference type="Proteomes" id="UP001159364">
    <property type="component" value="Linkage Group LG06"/>
</dbReference>
<dbReference type="Pfam" id="PF23598">
    <property type="entry name" value="LRR_14"/>
    <property type="match status" value="1"/>
</dbReference>
<dbReference type="GO" id="GO:0004674">
    <property type="term" value="F:protein serine/threonine kinase activity"/>
    <property type="evidence" value="ECO:0007669"/>
    <property type="project" value="UniProtKB-KW"/>
</dbReference>
<evidence type="ECO:0000256" key="2">
    <source>
        <dbReference type="ARBA" id="ARBA00008684"/>
    </source>
</evidence>
<dbReference type="InterPro" id="IPR017441">
    <property type="entry name" value="Protein_kinase_ATP_BS"/>
</dbReference>
<feature type="signal peptide" evidence="22">
    <location>
        <begin position="1"/>
        <end position="17"/>
    </location>
</feature>
<sequence>MLLILFFILLFPSPSLSLNQEGLYLHQLKLSFSDPDSSLSSWSDRDDTPCSWSGVFCDPASSSVVSLNLSDSNLSGPFPTLLCSLKNLTFVSFNNNSLNSTLPPDISSCRTLQHLDLAQNLLTGPLPDTLPDIPDLKYLDLTGNNFSGDIPLSYGRFQKLEVFSLVYNLFDGVVPSFLGSISSLRTLNLSYNPFSPGRIPPELGNLTNLEILWLTDCNLVGEIPDSLGRLEKLTDLDLGSNKLEGTIPTSLTELTSIVQIELYNNSLTGALPVGIGNLTALRRFDVSMNKLSGPIPDELCRLPLESLNLYDNDFEGNLPASIADSPALYDLRLFGNRLTGELPQDLGKNSPLRLVDVSRNQFAGKIPESLCEKGELEELLMLQNSFSGQIPGSLGACRSLTRVRLGFNKLSGEVPVGFWGLPHVSLLELVNNSLSGQIAKTIGSAANLSMLVIGRNNFTGNIPEEIGLVETLLKFSGIENRFSGSLPGSIVNLKQLGTLDLHGNMLSGNLPDGIDSWKKMNELNLANNNFSGKIPERIGNLSMLNYLDLSSNGFSGEIPLSLQNLKLNQLNLSNNKLSGEIPALYAKETYKNSFLGNPGLCGDMEGLCDGRGDRRGRGYSWLLRSIFVFAGLVFVVGVAWFYLKYRRFKKARATDKSKWTLMSFHKLGFSEYEILDCLDEDNVIGSGSSGKVYKVVLGNGEAVAVKKLWGGAKKESEPSDVEKGHVEDDGFEAEVATLGKIRHKNIVKLWCCCTTRDCKLLVYEYMPNGSLGDLLHGNKGGLLDWPMRYKIIMDAAEGLSYLHHDCVPAIVHRDVKSNNILLDGKFGARVADFGVAKAVDAAGKPKSMSVIAGSCGYIAPEYAYTLRVNEKSDIYSFGVVILELVTGRRPIDPEFGEKDLVKWVCTTLDQKGVVDHVLDPKLDPSFKEEMCKVLNIGLLCTSPLPINRPSMRRVVKMLQEVGADKQLMPVKKDGKLTPYYYENASDQGSVA</sequence>
<keyword evidence="16 21" id="KW-0472">Membrane</keyword>
<evidence type="ECO:0000256" key="7">
    <source>
        <dbReference type="ARBA" id="ARBA00022614"/>
    </source>
</evidence>
<keyword evidence="11" id="KW-0677">Repeat</keyword>
<dbReference type="SMART" id="SM00220">
    <property type="entry name" value="S_TKc"/>
    <property type="match status" value="1"/>
</dbReference>
<dbReference type="Gene3D" id="3.80.10.10">
    <property type="entry name" value="Ribonuclease Inhibitor"/>
    <property type="match status" value="4"/>
</dbReference>
<proteinExistence type="inferred from homology"/>
<keyword evidence="4" id="KW-1003">Cell membrane</keyword>
<keyword evidence="8" id="KW-0808">Transferase</keyword>
<dbReference type="SUPFAM" id="SSF56112">
    <property type="entry name" value="Protein kinase-like (PK-like)"/>
    <property type="match status" value="1"/>
</dbReference>
<dbReference type="GO" id="GO:0006952">
    <property type="term" value="P:defense response"/>
    <property type="evidence" value="ECO:0007669"/>
    <property type="project" value="UniProtKB-ARBA"/>
</dbReference>
<dbReference type="FunFam" id="3.30.200.20:FF:000711">
    <property type="entry name" value="Receptor-like protein kinase HSL1"/>
    <property type="match status" value="1"/>
</dbReference>
<dbReference type="Pfam" id="PF00560">
    <property type="entry name" value="LRR_1"/>
    <property type="match status" value="4"/>
</dbReference>
<evidence type="ECO:0000313" key="25">
    <source>
        <dbReference type="Proteomes" id="UP001159364"/>
    </source>
</evidence>
<dbReference type="Pfam" id="PF00069">
    <property type="entry name" value="Pkinase"/>
    <property type="match status" value="1"/>
</dbReference>
<keyword evidence="14 20" id="KW-0067">ATP-binding</keyword>
<keyword evidence="5" id="KW-0723">Serine/threonine-protein kinase</keyword>
<comment type="caution">
    <text evidence="24">The sequence shown here is derived from an EMBL/GenBank/DDBJ whole genome shotgun (WGS) entry which is preliminary data.</text>
</comment>
<keyword evidence="17" id="KW-0325">Glycoprotein</keyword>
<dbReference type="GO" id="GO:0051707">
    <property type="term" value="P:response to other organism"/>
    <property type="evidence" value="ECO:0007669"/>
    <property type="project" value="UniProtKB-ARBA"/>
</dbReference>
<dbReference type="InterPro" id="IPR050647">
    <property type="entry name" value="Plant_LRR-RLKs"/>
</dbReference>
<evidence type="ECO:0000256" key="22">
    <source>
        <dbReference type="SAM" id="SignalP"/>
    </source>
</evidence>
<feature type="domain" description="Protein kinase" evidence="23">
    <location>
        <begin position="678"/>
        <end position="961"/>
    </location>
</feature>
<keyword evidence="15 21" id="KW-1133">Transmembrane helix</keyword>
<dbReference type="Gene3D" id="3.30.200.20">
    <property type="entry name" value="Phosphorylase Kinase, domain 1"/>
    <property type="match status" value="1"/>
</dbReference>
<keyword evidence="7" id="KW-0433">Leucine-rich repeat</keyword>
<evidence type="ECO:0000256" key="8">
    <source>
        <dbReference type="ARBA" id="ARBA00022679"/>
    </source>
</evidence>
<evidence type="ECO:0000256" key="13">
    <source>
        <dbReference type="ARBA" id="ARBA00022777"/>
    </source>
</evidence>
<dbReference type="InterPro" id="IPR008271">
    <property type="entry name" value="Ser/Thr_kinase_AS"/>
</dbReference>
<protein>
    <recommendedName>
        <fullName evidence="3">non-specific serine/threonine protein kinase</fullName>
        <ecNumber evidence="3">2.7.11.1</ecNumber>
    </recommendedName>
</protein>
<dbReference type="Pfam" id="PF08263">
    <property type="entry name" value="LRRNT_2"/>
    <property type="match status" value="1"/>
</dbReference>
<evidence type="ECO:0000256" key="4">
    <source>
        <dbReference type="ARBA" id="ARBA00022475"/>
    </source>
</evidence>
<accession>A0AAV8T303</accession>
<keyword evidence="12 20" id="KW-0547">Nucleotide-binding</keyword>
<dbReference type="EC" id="2.7.11.1" evidence="3"/>
<dbReference type="GO" id="GO:0005524">
    <property type="term" value="F:ATP binding"/>
    <property type="evidence" value="ECO:0007669"/>
    <property type="project" value="UniProtKB-UniRule"/>
</dbReference>
<evidence type="ECO:0000256" key="3">
    <source>
        <dbReference type="ARBA" id="ARBA00012513"/>
    </source>
</evidence>
<evidence type="ECO:0000256" key="9">
    <source>
        <dbReference type="ARBA" id="ARBA00022692"/>
    </source>
</evidence>
<dbReference type="InterPro" id="IPR011009">
    <property type="entry name" value="Kinase-like_dom_sf"/>
</dbReference>
<name>A0AAV8T303_9ROSI</name>
<dbReference type="InterPro" id="IPR001611">
    <property type="entry name" value="Leu-rich_rpt"/>
</dbReference>
<feature type="chain" id="PRO_5043529860" description="non-specific serine/threonine protein kinase" evidence="22">
    <location>
        <begin position="18"/>
        <end position="991"/>
    </location>
</feature>
<evidence type="ECO:0000256" key="5">
    <source>
        <dbReference type="ARBA" id="ARBA00022527"/>
    </source>
</evidence>
<dbReference type="PROSITE" id="PS00108">
    <property type="entry name" value="PROTEIN_KINASE_ST"/>
    <property type="match status" value="1"/>
</dbReference>
<dbReference type="SUPFAM" id="SSF52047">
    <property type="entry name" value="RNI-like"/>
    <property type="match status" value="2"/>
</dbReference>
<evidence type="ECO:0000256" key="19">
    <source>
        <dbReference type="ARBA" id="ARBA00048679"/>
    </source>
</evidence>
<dbReference type="GO" id="GO:0009791">
    <property type="term" value="P:post-embryonic development"/>
    <property type="evidence" value="ECO:0007669"/>
    <property type="project" value="UniProtKB-ARBA"/>
</dbReference>
<keyword evidence="25" id="KW-1185">Reference proteome</keyword>
<evidence type="ECO:0000256" key="18">
    <source>
        <dbReference type="ARBA" id="ARBA00047899"/>
    </source>
</evidence>
<dbReference type="AlphaFoldDB" id="A0AAV8T303"/>
<dbReference type="Gene3D" id="1.10.510.10">
    <property type="entry name" value="Transferase(Phosphotransferase) domain 1"/>
    <property type="match status" value="1"/>
</dbReference>
<dbReference type="PROSITE" id="PS50011">
    <property type="entry name" value="PROTEIN_KINASE_DOM"/>
    <property type="match status" value="1"/>
</dbReference>
<comment type="similarity">
    <text evidence="2">Belongs to the protein kinase superfamily. Ser/Thr protein kinase family.</text>
</comment>
<dbReference type="GO" id="GO:0005886">
    <property type="term" value="C:plasma membrane"/>
    <property type="evidence" value="ECO:0007669"/>
    <property type="project" value="UniProtKB-SubCell"/>
</dbReference>
<evidence type="ECO:0000256" key="14">
    <source>
        <dbReference type="ARBA" id="ARBA00022840"/>
    </source>
</evidence>
<keyword evidence="13" id="KW-0418">Kinase</keyword>
<evidence type="ECO:0000256" key="15">
    <source>
        <dbReference type="ARBA" id="ARBA00022989"/>
    </source>
</evidence>
<evidence type="ECO:0000256" key="11">
    <source>
        <dbReference type="ARBA" id="ARBA00022737"/>
    </source>
</evidence>
<evidence type="ECO:0000256" key="21">
    <source>
        <dbReference type="SAM" id="Phobius"/>
    </source>
</evidence>
<dbReference type="PROSITE" id="PS00107">
    <property type="entry name" value="PROTEIN_KINASE_ATP"/>
    <property type="match status" value="1"/>
</dbReference>
<dbReference type="FunFam" id="3.80.10.10:FF:000077">
    <property type="entry name" value="LRR receptor-like serine/threonine-protein kinase ERL1"/>
    <property type="match status" value="1"/>
</dbReference>
<dbReference type="GO" id="GO:0033612">
    <property type="term" value="F:receptor serine/threonine kinase binding"/>
    <property type="evidence" value="ECO:0007669"/>
    <property type="project" value="TreeGrafter"/>
</dbReference>
<keyword evidence="9 21" id="KW-0812">Transmembrane</keyword>
<evidence type="ECO:0000256" key="20">
    <source>
        <dbReference type="PROSITE-ProRule" id="PRU10141"/>
    </source>
</evidence>
<comment type="catalytic activity">
    <reaction evidence="19">
        <text>L-seryl-[protein] + ATP = O-phospho-L-seryl-[protein] + ADP + H(+)</text>
        <dbReference type="Rhea" id="RHEA:17989"/>
        <dbReference type="Rhea" id="RHEA-COMP:9863"/>
        <dbReference type="Rhea" id="RHEA-COMP:11604"/>
        <dbReference type="ChEBI" id="CHEBI:15378"/>
        <dbReference type="ChEBI" id="CHEBI:29999"/>
        <dbReference type="ChEBI" id="CHEBI:30616"/>
        <dbReference type="ChEBI" id="CHEBI:83421"/>
        <dbReference type="ChEBI" id="CHEBI:456216"/>
        <dbReference type="EC" id="2.7.11.1"/>
    </reaction>
</comment>
<organism evidence="24 25">
    <name type="scientific">Erythroxylum novogranatense</name>
    <dbReference type="NCBI Taxonomy" id="1862640"/>
    <lineage>
        <taxon>Eukaryota</taxon>
        <taxon>Viridiplantae</taxon>
        <taxon>Streptophyta</taxon>
        <taxon>Embryophyta</taxon>
        <taxon>Tracheophyta</taxon>
        <taxon>Spermatophyta</taxon>
        <taxon>Magnoliopsida</taxon>
        <taxon>eudicotyledons</taxon>
        <taxon>Gunneridae</taxon>
        <taxon>Pentapetalae</taxon>
        <taxon>rosids</taxon>
        <taxon>fabids</taxon>
        <taxon>Malpighiales</taxon>
        <taxon>Erythroxylaceae</taxon>
        <taxon>Erythroxylum</taxon>
    </lineage>
</organism>
<evidence type="ECO:0000313" key="24">
    <source>
        <dbReference type="EMBL" id="KAJ8761122.1"/>
    </source>
</evidence>
<dbReference type="InterPro" id="IPR000719">
    <property type="entry name" value="Prot_kinase_dom"/>
</dbReference>
<dbReference type="PANTHER" id="PTHR48056:SF15">
    <property type="entry name" value="RECEPTOR-LIKE PROTEIN KINASE HSL1"/>
    <property type="match status" value="1"/>
</dbReference>
<evidence type="ECO:0000256" key="10">
    <source>
        <dbReference type="ARBA" id="ARBA00022729"/>
    </source>
</evidence>
<evidence type="ECO:0000256" key="16">
    <source>
        <dbReference type="ARBA" id="ARBA00023136"/>
    </source>
</evidence>
<dbReference type="PANTHER" id="PTHR48056">
    <property type="entry name" value="LRR RECEPTOR-LIKE SERINE/THREONINE-PROTEIN KINASE-RELATED"/>
    <property type="match status" value="1"/>
</dbReference>
<evidence type="ECO:0000256" key="17">
    <source>
        <dbReference type="ARBA" id="ARBA00023180"/>
    </source>
</evidence>
<dbReference type="InterPro" id="IPR055414">
    <property type="entry name" value="LRR_R13L4/SHOC2-like"/>
</dbReference>
<keyword evidence="6" id="KW-0597">Phosphoprotein</keyword>
<dbReference type="InterPro" id="IPR003591">
    <property type="entry name" value="Leu-rich_rpt_typical-subtyp"/>
</dbReference>
<comment type="subcellular location">
    <subcellularLocation>
        <location evidence="1">Cell membrane</location>
        <topology evidence="1">Single-pass type I membrane protein</topology>
    </subcellularLocation>
</comment>
<keyword evidence="10 22" id="KW-0732">Signal</keyword>
<evidence type="ECO:0000256" key="6">
    <source>
        <dbReference type="ARBA" id="ARBA00022553"/>
    </source>
</evidence>
<evidence type="ECO:0000259" key="23">
    <source>
        <dbReference type="PROSITE" id="PS50011"/>
    </source>
</evidence>
<dbReference type="SMART" id="SM00369">
    <property type="entry name" value="LRR_TYP"/>
    <property type="match status" value="5"/>
</dbReference>
<evidence type="ECO:0000256" key="12">
    <source>
        <dbReference type="ARBA" id="ARBA00022741"/>
    </source>
</evidence>
<feature type="binding site" evidence="20">
    <location>
        <position position="707"/>
    </location>
    <ligand>
        <name>ATP</name>
        <dbReference type="ChEBI" id="CHEBI:30616"/>
    </ligand>
</feature>
<dbReference type="InterPro" id="IPR032675">
    <property type="entry name" value="LRR_dom_sf"/>
</dbReference>
<evidence type="ECO:0000256" key="1">
    <source>
        <dbReference type="ARBA" id="ARBA00004251"/>
    </source>
</evidence>
<feature type="transmembrane region" description="Helical" evidence="21">
    <location>
        <begin position="621"/>
        <end position="643"/>
    </location>
</feature>